<dbReference type="EMBL" id="WBMR01000017">
    <property type="protein sequence ID" value="KAB2385926.1"/>
    <property type="molecule type" value="Genomic_DNA"/>
</dbReference>
<accession>A0A6L3VXL4</accession>
<keyword evidence="3" id="KW-1185">Reference proteome</keyword>
<sequence length="136" mass="14197">MKLRIGRIAAGTMALAAAAIMATAGNASASEPPDGIVWDHTYSYSTVPGVKVYVEEHGDIVSVCDTSANGHSATVRVEDRVGYTYLLVADNGKGSCDSAQASDGGQYNLFEGDTIGLHMTGDGDYSSAYPTFVNDH</sequence>
<evidence type="ECO:0000256" key="1">
    <source>
        <dbReference type="SAM" id="SignalP"/>
    </source>
</evidence>
<evidence type="ECO:0008006" key="4">
    <source>
        <dbReference type="Google" id="ProtNLM"/>
    </source>
</evidence>
<protein>
    <recommendedName>
        <fullName evidence="4">Secreted protein</fullName>
    </recommendedName>
</protein>
<dbReference type="OrthoDB" id="4277919at2"/>
<keyword evidence="1" id="KW-0732">Signal</keyword>
<comment type="caution">
    <text evidence="2">The sequence shown here is derived from an EMBL/GenBank/DDBJ whole genome shotgun (WGS) entry which is preliminary data.</text>
</comment>
<evidence type="ECO:0000313" key="2">
    <source>
        <dbReference type="EMBL" id="KAB2385926.1"/>
    </source>
</evidence>
<dbReference type="Proteomes" id="UP000483004">
    <property type="component" value="Unassembled WGS sequence"/>
</dbReference>
<reference evidence="2 3" key="1">
    <citation type="submission" date="2019-09" db="EMBL/GenBank/DDBJ databases">
        <title>Actinomadura physcomitrii sp. nov., a novel actinomycete isolated from moss [Physcomitrium sphaericum (Ludw) Fuernr].</title>
        <authorList>
            <person name="Liu C."/>
            <person name="Zhuang X."/>
        </authorList>
    </citation>
    <scope>NUCLEOTIDE SEQUENCE [LARGE SCALE GENOMIC DNA]</scope>
    <source>
        <strain evidence="2 3">CYP1-1B</strain>
    </source>
</reference>
<name>A0A6L3VXL4_9ACTN</name>
<feature type="signal peptide" evidence="1">
    <location>
        <begin position="1"/>
        <end position="29"/>
    </location>
</feature>
<gene>
    <name evidence="2" type="ORF">F9B16_08985</name>
</gene>
<evidence type="ECO:0000313" key="3">
    <source>
        <dbReference type="Proteomes" id="UP000483004"/>
    </source>
</evidence>
<organism evidence="2 3">
    <name type="scientific">Actinomadura montaniterrae</name>
    <dbReference type="NCBI Taxonomy" id="1803903"/>
    <lineage>
        <taxon>Bacteria</taxon>
        <taxon>Bacillati</taxon>
        <taxon>Actinomycetota</taxon>
        <taxon>Actinomycetes</taxon>
        <taxon>Streptosporangiales</taxon>
        <taxon>Thermomonosporaceae</taxon>
        <taxon>Actinomadura</taxon>
    </lineage>
</organism>
<dbReference type="RefSeq" id="WP_151539537.1">
    <property type="nucleotide sequence ID" value="NZ_WBMR01000017.1"/>
</dbReference>
<feature type="chain" id="PRO_5026934495" description="Secreted protein" evidence="1">
    <location>
        <begin position="30"/>
        <end position="136"/>
    </location>
</feature>
<dbReference type="AlphaFoldDB" id="A0A6L3VXL4"/>
<proteinExistence type="predicted"/>